<evidence type="ECO:0000259" key="2">
    <source>
        <dbReference type="Pfam" id="PF00386"/>
    </source>
</evidence>
<reference evidence="3 4" key="1">
    <citation type="journal article" date="2014" name="Curr. Microbiol.">
        <title>Spirosoma radiotolerans sp. nov., a gamma-radiation-resistant bacterium isolated from gamma ray-irradiated soil.</title>
        <authorList>
            <person name="Lee J.J."/>
            <person name="Srinivasan S."/>
            <person name="Lim S."/>
            <person name="Joe M."/>
            <person name="Im S."/>
            <person name="Bae S.I."/>
            <person name="Park K.R."/>
            <person name="Han J.H."/>
            <person name="Park S.H."/>
            <person name="Joo B.M."/>
            <person name="Park S.J."/>
            <person name="Kim M.K."/>
        </authorList>
    </citation>
    <scope>NUCLEOTIDE SEQUENCE [LARGE SCALE GENOMIC DNA]</scope>
    <source>
        <strain evidence="3 4">DG5A</strain>
    </source>
</reference>
<dbReference type="EMBL" id="CP010429">
    <property type="protein sequence ID" value="AKD53809.1"/>
    <property type="molecule type" value="Genomic_DNA"/>
</dbReference>
<gene>
    <name evidence="3" type="ORF">SD10_01720</name>
</gene>
<feature type="chain" id="PRO_5002417439" description="C1q domain-containing protein" evidence="1">
    <location>
        <begin position="24"/>
        <end position="257"/>
    </location>
</feature>
<dbReference type="AlphaFoldDB" id="A0A0E3ZT13"/>
<protein>
    <recommendedName>
        <fullName evidence="2">C1q domain-containing protein</fullName>
    </recommendedName>
</protein>
<dbReference type="Proteomes" id="UP000033054">
    <property type="component" value="Chromosome"/>
</dbReference>
<keyword evidence="1" id="KW-0732">Signal</keyword>
<dbReference type="Gene3D" id="2.60.120.40">
    <property type="match status" value="1"/>
</dbReference>
<dbReference type="HOGENOM" id="CLU_1077314_0_0_10"/>
<accession>A0A0E3ZT13</accession>
<dbReference type="RefSeq" id="WP_046375401.1">
    <property type="nucleotide sequence ID" value="NZ_CP010429.1"/>
</dbReference>
<dbReference type="Pfam" id="PF00386">
    <property type="entry name" value="C1q"/>
    <property type="match status" value="1"/>
</dbReference>
<dbReference type="OrthoDB" id="961639at2"/>
<evidence type="ECO:0000313" key="4">
    <source>
        <dbReference type="Proteomes" id="UP000033054"/>
    </source>
</evidence>
<dbReference type="SUPFAM" id="SSF49842">
    <property type="entry name" value="TNF-like"/>
    <property type="match status" value="1"/>
</dbReference>
<dbReference type="InterPro" id="IPR001073">
    <property type="entry name" value="C1q_dom"/>
</dbReference>
<feature type="signal peptide" evidence="1">
    <location>
        <begin position="1"/>
        <end position="23"/>
    </location>
</feature>
<name>A0A0E3ZT13_9BACT</name>
<evidence type="ECO:0000313" key="3">
    <source>
        <dbReference type="EMBL" id="AKD53809.1"/>
    </source>
</evidence>
<dbReference type="PATRIC" id="fig|1379870.5.peg.375"/>
<dbReference type="STRING" id="1379870.SD10_01720"/>
<dbReference type="KEGG" id="srd:SD10_01720"/>
<evidence type="ECO:0000256" key="1">
    <source>
        <dbReference type="SAM" id="SignalP"/>
    </source>
</evidence>
<proteinExistence type="predicted"/>
<sequence>MKTTINILLALFVFVAGSLVARAQVKIGDNPTTIHAGSVLELESTNQGLRMPKIALTNTTTWAPMLGSGTVPAAPGMHVYNTNPNITSTNTSYPTLAAKIGEYYWDGTGWVAIGGTQSTDAVLRVEFAGSQSVTTGGIVNFISKKFDKGTNFDLTTDKFTAPSAGYYLINFNVNCGTPEILGYATGRFAFLVVNGTGDRILFNDNVIAGSGFARTTPALLNLNAGDTVWITVGDAGGGSTGGWRFGSAILEITKLSN</sequence>
<keyword evidence="4" id="KW-1185">Reference proteome</keyword>
<dbReference type="InterPro" id="IPR008983">
    <property type="entry name" value="Tumour_necrosis_fac-like_dom"/>
</dbReference>
<feature type="domain" description="C1q" evidence="2">
    <location>
        <begin position="136"/>
        <end position="236"/>
    </location>
</feature>
<organism evidence="3 4">
    <name type="scientific">Spirosoma radiotolerans</name>
    <dbReference type="NCBI Taxonomy" id="1379870"/>
    <lineage>
        <taxon>Bacteria</taxon>
        <taxon>Pseudomonadati</taxon>
        <taxon>Bacteroidota</taxon>
        <taxon>Cytophagia</taxon>
        <taxon>Cytophagales</taxon>
        <taxon>Cytophagaceae</taxon>
        <taxon>Spirosoma</taxon>
    </lineage>
</organism>